<protein>
    <submittedName>
        <fullName evidence="1">Uncharacterized protein</fullName>
    </submittedName>
</protein>
<proteinExistence type="predicted"/>
<name>A0A975BK16_9BACT</name>
<keyword evidence="2" id="KW-1185">Reference proteome</keyword>
<dbReference type="EMBL" id="CP061800">
    <property type="protein sequence ID" value="QTA86783.1"/>
    <property type="molecule type" value="Genomic_DNA"/>
</dbReference>
<dbReference type="KEGG" id="dmm:dnm_028070"/>
<reference evidence="1" key="1">
    <citation type="journal article" date="2021" name="Microb. Physiol.">
        <title>Proteogenomic Insights into the Physiology of Marine, Sulfate-Reducing, Filamentous Desulfonema limicola and Desulfonema magnum.</title>
        <authorList>
            <person name="Schnaars V."/>
            <person name="Wohlbrand L."/>
            <person name="Scheve S."/>
            <person name="Hinrichs C."/>
            <person name="Reinhardt R."/>
            <person name="Rabus R."/>
        </authorList>
    </citation>
    <scope>NUCLEOTIDE SEQUENCE</scope>
    <source>
        <strain evidence="1">4be13</strain>
    </source>
</reference>
<evidence type="ECO:0000313" key="1">
    <source>
        <dbReference type="EMBL" id="QTA86783.1"/>
    </source>
</evidence>
<dbReference type="AlphaFoldDB" id="A0A975BK16"/>
<evidence type="ECO:0000313" key="2">
    <source>
        <dbReference type="Proteomes" id="UP000663722"/>
    </source>
</evidence>
<gene>
    <name evidence="1" type="ORF">dnm_028070</name>
</gene>
<organism evidence="1 2">
    <name type="scientific">Desulfonema magnum</name>
    <dbReference type="NCBI Taxonomy" id="45655"/>
    <lineage>
        <taxon>Bacteria</taxon>
        <taxon>Pseudomonadati</taxon>
        <taxon>Thermodesulfobacteriota</taxon>
        <taxon>Desulfobacteria</taxon>
        <taxon>Desulfobacterales</taxon>
        <taxon>Desulfococcaceae</taxon>
        <taxon>Desulfonema</taxon>
    </lineage>
</organism>
<accession>A0A975BK16</accession>
<dbReference type="Proteomes" id="UP000663722">
    <property type="component" value="Chromosome"/>
</dbReference>
<sequence>MKVNVELAFIFLSDRNLLNLKKNITWIMLKIFSIWGRFGKSVPKCR</sequence>